<keyword evidence="1" id="KW-1133">Transmembrane helix</keyword>
<reference evidence="2 3" key="1">
    <citation type="journal article" date="2018" name="J. Microbiol.">
        <title>Baekduia soli gen. nov., sp. nov., a novel bacterium isolated from the soil of Baekdu Mountain and proposal of a novel family name, Baekduiaceae fam. nov.</title>
        <authorList>
            <person name="An D.S."/>
            <person name="Siddiqi M.Z."/>
            <person name="Kim K.H."/>
            <person name="Yu H.S."/>
            <person name="Im W.T."/>
        </authorList>
    </citation>
    <scope>NUCLEOTIDE SEQUENCE [LARGE SCALE GENOMIC DNA]</scope>
    <source>
        <strain evidence="2 3">BR7-21</strain>
    </source>
</reference>
<keyword evidence="1" id="KW-0472">Membrane</keyword>
<gene>
    <name evidence="2" type="ORF">FSW04_07230</name>
</gene>
<dbReference type="Proteomes" id="UP000321805">
    <property type="component" value="Chromosome"/>
</dbReference>
<proteinExistence type="predicted"/>
<sequence length="197" mass="20675">MSTVLATTHASWYASRAAGTAALALASASVGYGLLTAGRMLPRKLGGRRIVHEALSLATLVAIAVHGLVLLGDTYMNPSLADVLIPFASSYQRWWTSLGIVAGWTLVVLGLSYYVRARIGVARWRVMHRFTLLAWLAGIAHSLGEGTDAGKAWFVAMLAIAIAPALAMAVLRLAGRAPRGPGATPAPPAAPRRRVAA</sequence>
<feature type="transmembrane region" description="Helical" evidence="1">
    <location>
        <begin position="94"/>
        <end position="114"/>
    </location>
</feature>
<dbReference type="RefSeq" id="WP_146917796.1">
    <property type="nucleotide sequence ID" value="NZ_CP042430.1"/>
</dbReference>
<accession>A0A5B8U2Z9</accession>
<dbReference type="EMBL" id="CP042430">
    <property type="protein sequence ID" value="QEC47394.1"/>
    <property type="molecule type" value="Genomic_DNA"/>
</dbReference>
<dbReference type="OrthoDB" id="4827239at2"/>
<feature type="transmembrane region" description="Helical" evidence="1">
    <location>
        <begin position="55"/>
        <end position="74"/>
    </location>
</feature>
<feature type="transmembrane region" description="Helical" evidence="1">
    <location>
        <begin position="126"/>
        <end position="144"/>
    </location>
</feature>
<evidence type="ECO:0000313" key="3">
    <source>
        <dbReference type="Proteomes" id="UP000321805"/>
    </source>
</evidence>
<evidence type="ECO:0000313" key="2">
    <source>
        <dbReference type="EMBL" id="QEC47394.1"/>
    </source>
</evidence>
<protein>
    <recommendedName>
        <fullName evidence="4">Ferric oxidoreductase domain-containing protein</fullName>
    </recommendedName>
</protein>
<dbReference type="AlphaFoldDB" id="A0A5B8U2Z9"/>
<organism evidence="2 3">
    <name type="scientific">Baekduia soli</name>
    <dbReference type="NCBI Taxonomy" id="496014"/>
    <lineage>
        <taxon>Bacteria</taxon>
        <taxon>Bacillati</taxon>
        <taxon>Actinomycetota</taxon>
        <taxon>Thermoleophilia</taxon>
        <taxon>Solirubrobacterales</taxon>
        <taxon>Baekduiaceae</taxon>
        <taxon>Baekduia</taxon>
    </lineage>
</organism>
<evidence type="ECO:0008006" key="4">
    <source>
        <dbReference type="Google" id="ProtNLM"/>
    </source>
</evidence>
<keyword evidence="1" id="KW-0812">Transmembrane</keyword>
<evidence type="ECO:0000256" key="1">
    <source>
        <dbReference type="SAM" id="Phobius"/>
    </source>
</evidence>
<dbReference type="KEGG" id="bsol:FSW04_07230"/>
<feature type="transmembrane region" description="Helical" evidence="1">
    <location>
        <begin position="150"/>
        <end position="171"/>
    </location>
</feature>
<feature type="transmembrane region" description="Helical" evidence="1">
    <location>
        <begin position="12"/>
        <end position="35"/>
    </location>
</feature>
<keyword evidence="3" id="KW-1185">Reference proteome</keyword>
<name>A0A5B8U2Z9_9ACTN</name>